<dbReference type="InterPro" id="IPR019429">
    <property type="entry name" value="7TM_GPCR_serpentine_rcpt_Sri"/>
</dbReference>
<feature type="non-terminal residue" evidence="2">
    <location>
        <position position="1"/>
    </location>
</feature>
<comment type="caution">
    <text evidence="2">The sequence shown here is derived from an EMBL/GenBank/DDBJ whole genome shotgun (WGS) entry which is preliminary data.</text>
</comment>
<keyword evidence="1" id="KW-1133">Transmembrane helix</keyword>
<name>A0AAV5W2M0_9BILA</name>
<evidence type="ECO:0000256" key="1">
    <source>
        <dbReference type="SAM" id="Phobius"/>
    </source>
</evidence>
<dbReference type="Pfam" id="PF10327">
    <property type="entry name" value="7TM_GPCR_Sri"/>
    <property type="match status" value="2"/>
</dbReference>
<feature type="non-terminal residue" evidence="2">
    <location>
        <position position="286"/>
    </location>
</feature>
<keyword evidence="1" id="KW-0472">Membrane</keyword>
<dbReference type="PANTHER" id="PTHR45830">
    <property type="entry name" value="SERPENTINE RECEPTOR, CLASS I"/>
    <property type="match status" value="1"/>
</dbReference>
<dbReference type="EMBL" id="BTSY01000004">
    <property type="protein sequence ID" value="GMT25202.1"/>
    <property type="molecule type" value="Genomic_DNA"/>
</dbReference>
<reference evidence="2" key="1">
    <citation type="submission" date="2023-10" db="EMBL/GenBank/DDBJ databases">
        <title>Genome assembly of Pristionchus species.</title>
        <authorList>
            <person name="Yoshida K."/>
            <person name="Sommer R.J."/>
        </authorList>
    </citation>
    <scope>NUCLEOTIDE SEQUENCE</scope>
    <source>
        <strain evidence="2">RS5133</strain>
    </source>
</reference>
<gene>
    <name evidence="2" type="ORF">PFISCL1PPCAC_16499</name>
</gene>
<keyword evidence="3" id="KW-1185">Reference proteome</keyword>
<dbReference type="AlphaFoldDB" id="A0AAV5W2M0"/>
<evidence type="ECO:0008006" key="4">
    <source>
        <dbReference type="Google" id="ProtNLM"/>
    </source>
</evidence>
<organism evidence="2 3">
    <name type="scientific">Pristionchus fissidentatus</name>
    <dbReference type="NCBI Taxonomy" id="1538716"/>
    <lineage>
        <taxon>Eukaryota</taxon>
        <taxon>Metazoa</taxon>
        <taxon>Ecdysozoa</taxon>
        <taxon>Nematoda</taxon>
        <taxon>Chromadorea</taxon>
        <taxon>Rhabditida</taxon>
        <taxon>Rhabditina</taxon>
        <taxon>Diplogasteromorpha</taxon>
        <taxon>Diplogasteroidea</taxon>
        <taxon>Neodiplogasteridae</taxon>
        <taxon>Pristionchus</taxon>
    </lineage>
</organism>
<keyword evidence="1" id="KW-0812">Transmembrane</keyword>
<feature type="transmembrane region" description="Helical" evidence="1">
    <location>
        <begin position="126"/>
        <end position="146"/>
    </location>
</feature>
<feature type="transmembrane region" description="Helical" evidence="1">
    <location>
        <begin position="250"/>
        <end position="276"/>
    </location>
</feature>
<proteinExistence type="predicted"/>
<feature type="transmembrane region" description="Helical" evidence="1">
    <location>
        <begin position="185"/>
        <end position="206"/>
    </location>
</feature>
<evidence type="ECO:0000313" key="2">
    <source>
        <dbReference type="EMBL" id="GMT25202.1"/>
    </source>
</evidence>
<feature type="transmembrane region" description="Helical" evidence="1">
    <location>
        <begin position="66"/>
        <end position="88"/>
    </location>
</feature>
<protein>
    <recommendedName>
        <fullName evidence="4">G protein-coupled receptor</fullName>
    </recommendedName>
</protein>
<dbReference type="PANTHER" id="PTHR45830:SF15">
    <property type="entry name" value="SERPENTINE RECEPTOR, CLASS I"/>
    <property type="match status" value="1"/>
</dbReference>
<dbReference type="Proteomes" id="UP001432322">
    <property type="component" value="Unassembled WGS sequence"/>
</dbReference>
<feature type="transmembrane region" description="Helical" evidence="1">
    <location>
        <begin position="19"/>
        <end position="45"/>
    </location>
</feature>
<accession>A0AAV5W2M0</accession>
<evidence type="ECO:0000313" key="3">
    <source>
        <dbReference type="Proteomes" id="UP001432322"/>
    </source>
</evidence>
<sequence length="286" mass="32246">LRDINFPNFPISINPTFETVYVCVNSLTGFIAISLNCFVIFLIGFKSKFLGRQYMHCLLVLKVFSLLYDINSSILFVPFILFPCMGAYSKGIDTLRHVSFRNLCLVQLLFVPSTSNDHALSPRSSLLVYSLMNVIMFINPIVFLFTSTDDGEKQRPIVERSPMFWLLETPSYKIYTDDNNPAVKYFHFPYTMITFVLCTLTTSFLTSHSIRVMKSRSDSISAATMALQERLIHSLSIQMNVQTVGVGTPVLFWLVCLIAGLIAPECTVAAFLLMLLTSSANSLYTI</sequence>